<dbReference type="AlphaFoldDB" id="A0A2C9KVV0"/>
<dbReference type="Proteomes" id="UP000076420">
    <property type="component" value="Unassembled WGS sequence"/>
</dbReference>
<dbReference type="VEuPathDB" id="VectorBase:BGLAX_027255"/>
<accession>A0A2C9KVV0</accession>
<reference evidence="2" key="1">
    <citation type="submission" date="2020-05" db="UniProtKB">
        <authorList>
            <consortium name="EnsemblMetazoa"/>
        </authorList>
    </citation>
    <scope>IDENTIFICATION</scope>
    <source>
        <strain evidence="2">BB02</strain>
    </source>
</reference>
<gene>
    <name evidence="2" type="primary">106076777</name>
</gene>
<protein>
    <submittedName>
        <fullName evidence="2">Uncharacterized protein</fullName>
    </submittedName>
</protein>
<feature type="region of interest" description="Disordered" evidence="1">
    <location>
        <begin position="1"/>
        <end position="31"/>
    </location>
</feature>
<dbReference type="STRING" id="6526.A0A2C9KVV0"/>
<proteinExistence type="predicted"/>
<evidence type="ECO:0000313" key="2">
    <source>
        <dbReference type="EnsemblMetazoa" id="BGLB024124-PA"/>
    </source>
</evidence>
<dbReference type="EnsemblMetazoa" id="BGLB024124-RA">
    <property type="protein sequence ID" value="BGLB024124-PA"/>
    <property type="gene ID" value="BGLB024124"/>
</dbReference>
<organism evidence="2 3">
    <name type="scientific">Biomphalaria glabrata</name>
    <name type="common">Bloodfluke planorb</name>
    <name type="synonym">Freshwater snail</name>
    <dbReference type="NCBI Taxonomy" id="6526"/>
    <lineage>
        <taxon>Eukaryota</taxon>
        <taxon>Metazoa</taxon>
        <taxon>Spiralia</taxon>
        <taxon>Lophotrochozoa</taxon>
        <taxon>Mollusca</taxon>
        <taxon>Gastropoda</taxon>
        <taxon>Heterobranchia</taxon>
        <taxon>Euthyneura</taxon>
        <taxon>Panpulmonata</taxon>
        <taxon>Hygrophila</taxon>
        <taxon>Lymnaeoidea</taxon>
        <taxon>Planorbidae</taxon>
        <taxon>Biomphalaria</taxon>
    </lineage>
</organism>
<evidence type="ECO:0000256" key="1">
    <source>
        <dbReference type="SAM" id="MobiDB-lite"/>
    </source>
</evidence>
<dbReference type="KEGG" id="bgt:106076777"/>
<dbReference type="VEuPathDB" id="VectorBase:BGLB024124"/>
<sequence>MFRLDEPFAADLPPGSTLKRATPPSPHSNVAQWTAFGQESPDSNGVPSPAHLVNFEFSKPSADPDLKIVQPVPVHMLPEALQNEGYDRGRAFSGTLSGVGACSNQYLLVCLCI</sequence>
<name>A0A2C9KVV0_BIOGL</name>
<evidence type="ECO:0000313" key="3">
    <source>
        <dbReference type="Proteomes" id="UP000076420"/>
    </source>
</evidence>